<keyword evidence="2" id="KW-0238">DNA-binding</keyword>
<evidence type="ECO:0000256" key="2">
    <source>
        <dbReference type="ARBA" id="ARBA00023125"/>
    </source>
</evidence>
<comment type="caution">
    <text evidence="5">The sequence shown here is derived from an EMBL/GenBank/DDBJ whole genome shotgun (WGS) entry which is preliminary data.</text>
</comment>
<reference evidence="5 6" key="1">
    <citation type="submission" date="2019-03" db="EMBL/GenBank/DDBJ databases">
        <title>Genomic Encyclopedia of Type Strains, Phase III (KMG-III): the genomes of soil and plant-associated and newly described type strains.</title>
        <authorList>
            <person name="Whitman W."/>
        </authorList>
    </citation>
    <scope>NUCLEOTIDE SEQUENCE [LARGE SCALE GENOMIC DNA]</scope>
    <source>
        <strain evidence="5 6">VKM Ac-2570</strain>
    </source>
</reference>
<dbReference type="InterPro" id="IPR011991">
    <property type="entry name" value="ArsR-like_HTH"/>
</dbReference>
<accession>A0A4R8A457</accession>
<proteinExistence type="predicted"/>
<dbReference type="Proteomes" id="UP000295447">
    <property type="component" value="Unassembled WGS sequence"/>
</dbReference>
<dbReference type="GO" id="GO:0003700">
    <property type="term" value="F:DNA-binding transcription factor activity"/>
    <property type="evidence" value="ECO:0007669"/>
    <property type="project" value="InterPro"/>
</dbReference>
<sequence length="122" mass="13553">MSYHGSGSTIHYAADMANRAPVVDTLEVLRALASPKRLQILEWLRDPVAHFPPQRDGDLVDDGVCVIFIAEKLAVAQPTATSHLQTLARAGLLTSKRIGQWTFYQRDESAISAFTEHIQRIL</sequence>
<dbReference type="CDD" id="cd00090">
    <property type="entry name" value="HTH_ARSR"/>
    <property type="match status" value="1"/>
</dbReference>
<dbReference type="InterPro" id="IPR036388">
    <property type="entry name" value="WH-like_DNA-bd_sf"/>
</dbReference>
<protein>
    <submittedName>
        <fullName evidence="5">ArsR family transcriptional regulator</fullName>
    </submittedName>
</protein>
<dbReference type="InterPro" id="IPR001845">
    <property type="entry name" value="HTH_ArsR_DNA-bd_dom"/>
</dbReference>
<dbReference type="InterPro" id="IPR036390">
    <property type="entry name" value="WH_DNA-bd_sf"/>
</dbReference>
<dbReference type="InterPro" id="IPR051081">
    <property type="entry name" value="HTH_MetalResp_TranReg"/>
</dbReference>
<dbReference type="PANTHER" id="PTHR33154:SF32">
    <property type="entry name" value="TRANSCRIPTIONAL REGULATORY PROTEIN"/>
    <property type="match status" value="1"/>
</dbReference>
<evidence type="ECO:0000313" key="5">
    <source>
        <dbReference type="EMBL" id="TDW24248.1"/>
    </source>
</evidence>
<organism evidence="5 6">
    <name type="scientific">Kribbella kalugense</name>
    <dbReference type="NCBI Taxonomy" id="2512221"/>
    <lineage>
        <taxon>Bacteria</taxon>
        <taxon>Bacillati</taxon>
        <taxon>Actinomycetota</taxon>
        <taxon>Actinomycetes</taxon>
        <taxon>Propionibacteriales</taxon>
        <taxon>Kribbellaceae</taxon>
        <taxon>Kribbella</taxon>
    </lineage>
</organism>
<dbReference type="AlphaFoldDB" id="A0A4R8A457"/>
<keyword evidence="3" id="KW-0804">Transcription</keyword>
<keyword evidence="6" id="KW-1185">Reference proteome</keyword>
<evidence type="ECO:0000313" key="6">
    <source>
        <dbReference type="Proteomes" id="UP000295447"/>
    </source>
</evidence>
<dbReference type="Gene3D" id="1.10.10.10">
    <property type="entry name" value="Winged helix-like DNA-binding domain superfamily/Winged helix DNA-binding domain"/>
    <property type="match status" value="1"/>
</dbReference>
<dbReference type="PROSITE" id="PS50987">
    <property type="entry name" value="HTH_ARSR_2"/>
    <property type="match status" value="1"/>
</dbReference>
<dbReference type="SUPFAM" id="SSF46785">
    <property type="entry name" value="Winged helix' DNA-binding domain"/>
    <property type="match status" value="1"/>
</dbReference>
<dbReference type="EMBL" id="SODF01000001">
    <property type="protein sequence ID" value="TDW24248.1"/>
    <property type="molecule type" value="Genomic_DNA"/>
</dbReference>
<evidence type="ECO:0000256" key="3">
    <source>
        <dbReference type="ARBA" id="ARBA00023163"/>
    </source>
</evidence>
<evidence type="ECO:0000256" key="1">
    <source>
        <dbReference type="ARBA" id="ARBA00023015"/>
    </source>
</evidence>
<dbReference type="SMART" id="SM00418">
    <property type="entry name" value="HTH_ARSR"/>
    <property type="match status" value="1"/>
</dbReference>
<keyword evidence="1" id="KW-0805">Transcription regulation</keyword>
<dbReference type="PANTHER" id="PTHR33154">
    <property type="entry name" value="TRANSCRIPTIONAL REGULATOR, ARSR FAMILY"/>
    <property type="match status" value="1"/>
</dbReference>
<name>A0A4R8A457_9ACTN</name>
<dbReference type="GO" id="GO:0003677">
    <property type="term" value="F:DNA binding"/>
    <property type="evidence" value="ECO:0007669"/>
    <property type="project" value="UniProtKB-KW"/>
</dbReference>
<feature type="domain" description="HTH arsR-type" evidence="4">
    <location>
        <begin position="17"/>
        <end position="122"/>
    </location>
</feature>
<gene>
    <name evidence="5" type="ORF">EV650_3120</name>
</gene>
<evidence type="ECO:0000259" key="4">
    <source>
        <dbReference type="PROSITE" id="PS50987"/>
    </source>
</evidence>